<evidence type="ECO:0000256" key="3">
    <source>
        <dbReference type="ARBA" id="ARBA00023134"/>
    </source>
</evidence>
<sequence>MEINYHLMFKILLVGNAEIRNAELLTPFVDDSLNRSTTGMHFLKKKVEIDGKKIKLQIWNITDQESSQAITTSYYRDTHGFLLAYDVTDEKSFQHIADCLGTIESYANEHGFQKLLLANQCDRDKTRQVNKERGEKLAREHDMRYVENTDLETAIKLLTEDILRKDYKDPLVSSSELLSDRFD</sequence>
<dbReference type="Proteomes" id="UP001249851">
    <property type="component" value="Unassembled WGS sequence"/>
</dbReference>
<keyword evidence="3" id="KW-0342">GTP-binding</keyword>
<dbReference type="SMART" id="SM00173">
    <property type="entry name" value="RAS"/>
    <property type="match status" value="1"/>
</dbReference>
<accession>A0AAD9PRV3</accession>
<reference evidence="5" key="2">
    <citation type="journal article" date="2023" name="Science">
        <title>Genomic signatures of disease resistance in endangered staghorn corals.</title>
        <authorList>
            <person name="Vollmer S.V."/>
            <person name="Selwyn J.D."/>
            <person name="Despard B.A."/>
            <person name="Roesel C.L."/>
        </authorList>
    </citation>
    <scope>NUCLEOTIDE SEQUENCE</scope>
    <source>
        <strain evidence="5">K2</strain>
    </source>
</reference>
<comment type="similarity">
    <text evidence="1">Belongs to the small GTPase superfamily. Rab family.</text>
</comment>
<evidence type="ECO:0000256" key="1">
    <source>
        <dbReference type="ARBA" id="ARBA00006270"/>
    </source>
</evidence>
<dbReference type="Pfam" id="PF00071">
    <property type="entry name" value="Ras"/>
    <property type="match status" value="1"/>
</dbReference>
<gene>
    <name evidence="5" type="ORF">P5673_032018</name>
</gene>
<proteinExistence type="inferred from homology"/>
<dbReference type="AlphaFoldDB" id="A0AAD9PRV3"/>
<dbReference type="PROSITE" id="PS51419">
    <property type="entry name" value="RAB"/>
    <property type="match status" value="1"/>
</dbReference>
<dbReference type="SMART" id="SM00175">
    <property type="entry name" value="RAB"/>
    <property type="match status" value="1"/>
</dbReference>
<reference evidence="5" key="1">
    <citation type="journal article" date="2023" name="G3 (Bethesda)">
        <title>Whole genome assembly and annotation of the endangered Caribbean coral Acropora cervicornis.</title>
        <authorList>
            <person name="Selwyn J.D."/>
            <person name="Vollmer S.V."/>
        </authorList>
    </citation>
    <scope>NUCLEOTIDE SEQUENCE</scope>
    <source>
        <strain evidence="5">K2</strain>
    </source>
</reference>
<dbReference type="InterPro" id="IPR050305">
    <property type="entry name" value="Small_GTPase_Rab"/>
</dbReference>
<name>A0AAD9PRV3_ACRCE</name>
<keyword evidence="2" id="KW-0547">Nucleotide-binding</keyword>
<evidence type="ECO:0000313" key="6">
    <source>
        <dbReference type="Proteomes" id="UP001249851"/>
    </source>
</evidence>
<dbReference type="PRINTS" id="PR00449">
    <property type="entry name" value="RASTRNSFRMNG"/>
</dbReference>
<dbReference type="InterPro" id="IPR027417">
    <property type="entry name" value="P-loop_NTPase"/>
</dbReference>
<dbReference type="InterPro" id="IPR001806">
    <property type="entry name" value="Small_GTPase"/>
</dbReference>
<dbReference type="PANTHER" id="PTHR47980">
    <property type="entry name" value="LD44762P"/>
    <property type="match status" value="1"/>
</dbReference>
<keyword evidence="6" id="KW-1185">Reference proteome</keyword>
<dbReference type="Gene3D" id="3.40.50.300">
    <property type="entry name" value="P-loop containing nucleotide triphosphate hydrolases"/>
    <property type="match status" value="1"/>
</dbReference>
<dbReference type="SUPFAM" id="SSF52540">
    <property type="entry name" value="P-loop containing nucleoside triphosphate hydrolases"/>
    <property type="match status" value="1"/>
</dbReference>
<dbReference type="FunFam" id="3.40.50.300:FF:001447">
    <property type="entry name" value="Ras-related protein Rab-1B"/>
    <property type="match status" value="1"/>
</dbReference>
<dbReference type="PROSITE" id="PS51421">
    <property type="entry name" value="RAS"/>
    <property type="match status" value="1"/>
</dbReference>
<keyword evidence="4" id="KW-0449">Lipoprotein</keyword>
<comment type="caution">
    <text evidence="5">The sequence shown here is derived from an EMBL/GenBank/DDBJ whole genome shotgun (WGS) entry which is preliminary data.</text>
</comment>
<dbReference type="EMBL" id="JARQWQ010000162">
    <property type="protein sequence ID" value="KAK2547927.1"/>
    <property type="molecule type" value="Genomic_DNA"/>
</dbReference>
<evidence type="ECO:0000256" key="4">
    <source>
        <dbReference type="ARBA" id="ARBA00023289"/>
    </source>
</evidence>
<evidence type="ECO:0000256" key="2">
    <source>
        <dbReference type="ARBA" id="ARBA00022741"/>
    </source>
</evidence>
<keyword evidence="4" id="KW-0636">Prenylation</keyword>
<protein>
    <submittedName>
        <fullName evidence="5">Ras-related protein Rab-10</fullName>
    </submittedName>
</protein>
<dbReference type="GO" id="GO:0003924">
    <property type="term" value="F:GTPase activity"/>
    <property type="evidence" value="ECO:0007669"/>
    <property type="project" value="InterPro"/>
</dbReference>
<dbReference type="GO" id="GO:0005525">
    <property type="term" value="F:GTP binding"/>
    <property type="evidence" value="ECO:0007669"/>
    <property type="project" value="UniProtKB-KW"/>
</dbReference>
<organism evidence="5 6">
    <name type="scientific">Acropora cervicornis</name>
    <name type="common">Staghorn coral</name>
    <dbReference type="NCBI Taxonomy" id="6130"/>
    <lineage>
        <taxon>Eukaryota</taxon>
        <taxon>Metazoa</taxon>
        <taxon>Cnidaria</taxon>
        <taxon>Anthozoa</taxon>
        <taxon>Hexacorallia</taxon>
        <taxon>Scleractinia</taxon>
        <taxon>Astrocoeniina</taxon>
        <taxon>Acroporidae</taxon>
        <taxon>Acropora</taxon>
    </lineage>
</organism>
<evidence type="ECO:0000313" key="5">
    <source>
        <dbReference type="EMBL" id="KAK2547927.1"/>
    </source>
</evidence>